<proteinExistence type="inferred from homology"/>
<name>A0AAD5X171_9FUNG</name>
<comment type="caution">
    <text evidence="12">The sequence shown here is derived from an EMBL/GenBank/DDBJ whole genome shotgun (WGS) entry which is preliminary data.</text>
</comment>
<dbReference type="EMBL" id="JADGJD010000468">
    <property type="protein sequence ID" value="KAJ3050820.1"/>
    <property type="molecule type" value="Genomic_DNA"/>
</dbReference>
<evidence type="ECO:0000256" key="9">
    <source>
        <dbReference type="ARBA" id="ARBA00037955"/>
    </source>
</evidence>
<evidence type="ECO:0000256" key="8">
    <source>
        <dbReference type="ARBA" id="ARBA00037676"/>
    </source>
</evidence>
<evidence type="ECO:0000313" key="12">
    <source>
        <dbReference type="EMBL" id="KAJ3050820.1"/>
    </source>
</evidence>
<evidence type="ECO:0000256" key="2">
    <source>
        <dbReference type="ARBA" id="ARBA00001911"/>
    </source>
</evidence>
<comment type="pathway">
    <text evidence="3">Carbohydrate metabolism; galactose metabolism.</text>
</comment>
<keyword evidence="7" id="KW-0413">Isomerase</keyword>
<sequence length="407" mass="43264">MTFGSDARPHVLVTGGAGYIGSHTTLELLTAGYDVTVLDNLSNASSESLRRVGSIVGGKINFWRGDVRDGALLDRVFGGEEVGQQKISAVVHFAALKSAPESVDNPLDYYNCNVSGTISLLTAMSRHNINSFVFSSTAAVYGTPQQGVKLIPEQHDTRPENPYGRSKLMVENIIRDVCTANKDMRAVILRYFNPVGAHESGIIGESPRGTPGNLVPYVLQTVAGQRSHLNVTGLDWPTVDGSGVRDFIHVVDLAKGHVAALSYAKQLHQSTPATVSSTAILADPTIHPTCPTFNMGTGSGSSVLQLISTMESVTGLPVPWVKAPRRPGDVAEVVANPAKANGTLGWEASLGVEEMCRDAWRWKSENMDGYDGPEGPVGVEVKEGVRVVIGGGAEREGREPGSPGPNR</sequence>
<keyword evidence="6" id="KW-0119">Carbohydrate metabolism</keyword>
<keyword evidence="6" id="KW-0299">Galactose metabolism</keyword>
<reference evidence="12" key="1">
    <citation type="submission" date="2020-05" db="EMBL/GenBank/DDBJ databases">
        <title>Phylogenomic resolution of chytrid fungi.</title>
        <authorList>
            <person name="Stajich J.E."/>
            <person name="Amses K."/>
            <person name="Simmons R."/>
            <person name="Seto K."/>
            <person name="Myers J."/>
            <person name="Bonds A."/>
            <person name="Quandt C.A."/>
            <person name="Barry K."/>
            <person name="Liu P."/>
            <person name="Grigoriev I."/>
            <person name="Longcore J.E."/>
            <person name="James T.Y."/>
        </authorList>
    </citation>
    <scope>NUCLEOTIDE SEQUENCE</scope>
    <source>
        <strain evidence="12">JEL0318</strain>
    </source>
</reference>
<feature type="domain" description="NAD-dependent epimerase/dehydratase" evidence="11">
    <location>
        <begin position="11"/>
        <end position="264"/>
    </location>
</feature>
<evidence type="ECO:0000256" key="1">
    <source>
        <dbReference type="ARBA" id="ARBA00000083"/>
    </source>
</evidence>
<comment type="function">
    <text evidence="8">Mutarotase converts alpha-aldose to the beta-anomer. It is active on D-glucose, L-arabinose, D-xylose, D-galactose, maltose and lactose.</text>
</comment>
<comment type="similarity">
    <text evidence="10">In the C-terminal section; belongs to the aldose epimerase family.</text>
</comment>
<evidence type="ECO:0000256" key="3">
    <source>
        <dbReference type="ARBA" id="ARBA00004947"/>
    </source>
</evidence>
<comment type="similarity">
    <text evidence="9">In the N-terminal section; belongs to the NAD(P)-dependent epimerase/dehydratase family.</text>
</comment>
<dbReference type="PANTHER" id="PTHR43725:SF47">
    <property type="entry name" value="UDP-GLUCOSE 4-EPIMERASE"/>
    <property type="match status" value="1"/>
</dbReference>
<comment type="catalytic activity">
    <reaction evidence="1">
        <text>UDP-alpha-D-glucose = UDP-alpha-D-galactose</text>
        <dbReference type="Rhea" id="RHEA:22168"/>
        <dbReference type="ChEBI" id="CHEBI:58885"/>
        <dbReference type="ChEBI" id="CHEBI:66914"/>
        <dbReference type="EC" id="5.1.3.2"/>
    </reaction>
</comment>
<dbReference type="Gene3D" id="3.40.50.720">
    <property type="entry name" value="NAD(P)-binding Rossmann-like Domain"/>
    <property type="match status" value="1"/>
</dbReference>
<dbReference type="PANTHER" id="PTHR43725">
    <property type="entry name" value="UDP-GLUCOSE 4-EPIMERASE"/>
    <property type="match status" value="1"/>
</dbReference>
<dbReference type="SUPFAM" id="SSF51735">
    <property type="entry name" value="NAD(P)-binding Rossmann-fold domains"/>
    <property type="match status" value="1"/>
</dbReference>
<evidence type="ECO:0000256" key="5">
    <source>
        <dbReference type="ARBA" id="ARBA00023027"/>
    </source>
</evidence>
<dbReference type="Pfam" id="PF01370">
    <property type="entry name" value="Epimerase"/>
    <property type="match status" value="1"/>
</dbReference>
<gene>
    <name evidence="12" type="ORF">HK097_008182</name>
</gene>
<evidence type="ECO:0000256" key="6">
    <source>
        <dbReference type="ARBA" id="ARBA00023144"/>
    </source>
</evidence>
<dbReference type="CDD" id="cd05247">
    <property type="entry name" value="UDP_G4E_1_SDR_e"/>
    <property type="match status" value="1"/>
</dbReference>
<accession>A0AAD5X171</accession>
<evidence type="ECO:0000256" key="7">
    <source>
        <dbReference type="ARBA" id="ARBA00023235"/>
    </source>
</evidence>
<dbReference type="NCBIfam" id="TIGR01179">
    <property type="entry name" value="galE"/>
    <property type="match status" value="1"/>
</dbReference>
<evidence type="ECO:0000259" key="11">
    <source>
        <dbReference type="Pfam" id="PF01370"/>
    </source>
</evidence>
<keyword evidence="5" id="KW-0520">NAD</keyword>
<dbReference type="InterPro" id="IPR005886">
    <property type="entry name" value="UDP_G4E"/>
</dbReference>
<comment type="pathway">
    <text evidence="4">Carbohydrate metabolism; hexose metabolism.</text>
</comment>
<dbReference type="Gene3D" id="3.90.25.10">
    <property type="entry name" value="UDP-galactose 4-epimerase, domain 1"/>
    <property type="match status" value="1"/>
</dbReference>
<dbReference type="Proteomes" id="UP001212841">
    <property type="component" value="Unassembled WGS sequence"/>
</dbReference>
<evidence type="ECO:0000256" key="10">
    <source>
        <dbReference type="ARBA" id="ARBA00038238"/>
    </source>
</evidence>
<dbReference type="GO" id="GO:0005829">
    <property type="term" value="C:cytosol"/>
    <property type="evidence" value="ECO:0007669"/>
    <property type="project" value="TreeGrafter"/>
</dbReference>
<dbReference type="GO" id="GO:0003978">
    <property type="term" value="F:UDP-glucose 4-epimerase activity"/>
    <property type="evidence" value="ECO:0007669"/>
    <property type="project" value="UniProtKB-EC"/>
</dbReference>
<dbReference type="InterPro" id="IPR036291">
    <property type="entry name" value="NAD(P)-bd_dom_sf"/>
</dbReference>
<dbReference type="AlphaFoldDB" id="A0AAD5X171"/>
<keyword evidence="13" id="KW-1185">Reference proteome</keyword>
<organism evidence="12 13">
    <name type="scientific">Rhizophlyctis rosea</name>
    <dbReference type="NCBI Taxonomy" id="64517"/>
    <lineage>
        <taxon>Eukaryota</taxon>
        <taxon>Fungi</taxon>
        <taxon>Fungi incertae sedis</taxon>
        <taxon>Chytridiomycota</taxon>
        <taxon>Chytridiomycota incertae sedis</taxon>
        <taxon>Chytridiomycetes</taxon>
        <taxon>Rhizophlyctidales</taxon>
        <taxon>Rhizophlyctidaceae</taxon>
        <taxon>Rhizophlyctis</taxon>
    </lineage>
</organism>
<comment type="cofactor">
    <cofactor evidence="2">
        <name>NAD(+)</name>
        <dbReference type="ChEBI" id="CHEBI:57540"/>
    </cofactor>
</comment>
<dbReference type="GO" id="GO:0006012">
    <property type="term" value="P:galactose metabolic process"/>
    <property type="evidence" value="ECO:0007669"/>
    <property type="project" value="UniProtKB-KW"/>
</dbReference>
<dbReference type="InterPro" id="IPR001509">
    <property type="entry name" value="Epimerase_deHydtase"/>
</dbReference>
<evidence type="ECO:0000313" key="13">
    <source>
        <dbReference type="Proteomes" id="UP001212841"/>
    </source>
</evidence>
<protein>
    <recommendedName>
        <fullName evidence="11">NAD-dependent epimerase/dehydratase domain-containing protein</fullName>
    </recommendedName>
</protein>
<evidence type="ECO:0000256" key="4">
    <source>
        <dbReference type="ARBA" id="ARBA00005028"/>
    </source>
</evidence>